<dbReference type="GO" id="GO:0005886">
    <property type="term" value="C:plasma membrane"/>
    <property type="evidence" value="ECO:0007669"/>
    <property type="project" value="UniProtKB-SubCell"/>
</dbReference>
<dbReference type="Pfam" id="PF25944">
    <property type="entry name" value="Beta-barrel_RND"/>
    <property type="match status" value="1"/>
</dbReference>
<sequence length="414" mass="43078">MGYMSLQIHARDGSSRKSRGFRAALFCLTAIAIAGCQGRDGAMPAHSAGQSVEVGVKTLAPQRIVMTAELSGRLSALKVSDVRPQIGGIVQKRFFVEGSDVKAGQVLYQIDPATYQATYDQARGTLAKAQATLASAKTKADRYAQLVKINAVSAQDNDDAIAAVREDEADVIADRASLESARINLGYTRVTAPISGRIGASSVTEGALVTSEQTTALATIQAYDQMYLDVTRSSADWLRLRKAFASGRLKRSGTGAAVQLVLEDGTPYAHAGVLQFSGITVDATTGSVTLRMVFPNPEGELLPGMFVRAQLDEGESTSALLVPQLAVTRASDGGASVWVVDATGHAKQVAVQADSAYADQWIVTSGLKTGERVIVSGLQKVQAGVAVHVAAQAGEPAAASGVSLTSAAPSPAKS</sequence>
<dbReference type="InterPro" id="IPR058626">
    <property type="entry name" value="MdtA-like_b-barrel"/>
</dbReference>
<feature type="domain" description="Multidrug resistance protein MdtA-like C-terminal permuted SH3" evidence="7">
    <location>
        <begin position="319"/>
        <end position="380"/>
    </location>
</feature>
<comment type="subcellular location">
    <subcellularLocation>
        <location evidence="1">Cell envelope</location>
    </subcellularLocation>
</comment>
<dbReference type="KEGG" id="pacp:FAZ97_27610"/>
<feature type="domain" description="Multidrug resistance protein MdtA-like beta-barrel" evidence="6">
    <location>
        <begin position="226"/>
        <end position="314"/>
    </location>
</feature>
<reference evidence="8 9" key="1">
    <citation type="submission" date="2019-12" db="EMBL/GenBank/DDBJ databases">
        <title>Paraburkholderia acidiphila 7Q-K02 sp. nov and Paraburkholderia acidisoli DHF22 sp. nov., two strains isolated from forest soil.</title>
        <authorList>
            <person name="Gao Z."/>
            <person name="Qiu L."/>
        </authorList>
    </citation>
    <scope>NUCLEOTIDE SEQUENCE [LARGE SCALE GENOMIC DNA]</scope>
    <source>
        <strain evidence="8 9">7Q-K02</strain>
    </source>
</reference>
<evidence type="ECO:0000256" key="1">
    <source>
        <dbReference type="ARBA" id="ARBA00004196"/>
    </source>
</evidence>
<dbReference type="EMBL" id="CP046911">
    <property type="protein sequence ID" value="QGZ59258.1"/>
    <property type="molecule type" value="Genomic_DNA"/>
</dbReference>
<dbReference type="InterPro" id="IPR058624">
    <property type="entry name" value="MdtA-like_HH"/>
</dbReference>
<keyword evidence="9" id="KW-1185">Reference proteome</keyword>
<feature type="coiled-coil region" evidence="3">
    <location>
        <begin position="119"/>
        <end position="146"/>
    </location>
</feature>
<protein>
    <submittedName>
        <fullName evidence="8">Efflux RND transporter periplasmic adaptor subunit</fullName>
    </submittedName>
</protein>
<dbReference type="PANTHER" id="PTHR30158:SF3">
    <property type="entry name" value="MULTIDRUG EFFLUX PUMP SUBUNIT ACRA-RELATED"/>
    <property type="match status" value="1"/>
</dbReference>
<dbReference type="InterPro" id="IPR058627">
    <property type="entry name" value="MdtA-like_C"/>
</dbReference>
<evidence type="ECO:0000256" key="3">
    <source>
        <dbReference type="SAM" id="Coils"/>
    </source>
</evidence>
<dbReference type="GO" id="GO:0022857">
    <property type="term" value="F:transmembrane transporter activity"/>
    <property type="evidence" value="ECO:0007669"/>
    <property type="project" value="InterPro"/>
</dbReference>
<comment type="similarity">
    <text evidence="2">Belongs to the membrane fusion protein (MFP) (TC 8.A.1) family.</text>
</comment>
<gene>
    <name evidence="8" type="ORF">FAZ97_27610</name>
</gene>
<dbReference type="Pfam" id="PF25876">
    <property type="entry name" value="HH_MFP_RND"/>
    <property type="match status" value="1"/>
</dbReference>
<evidence type="ECO:0000259" key="4">
    <source>
        <dbReference type="Pfam" id="PF25876"/>
    </source>
</evidence>
<keyword evidence="3" id="KW-0175">Coiled coil</keyword>
<evidence type="ECO:0000259" key="7">
    <source>
        <dbReference type="Pfam" id="PF25967"/>
    </source>
</evidence>
<evidence type="ECO:0000313" key="8">
    <source>
        <dbReference type="EMBL" id="QGZ59258.1"/>
    </source>
</evidence>
<accession>A0A7Z2JCU5</accession>
<dbReference type="AlphaFoldDB" id="A0A7Z2JCU5"/>
<organism evidence="8 9">
    <name type="scientific">Paraburkholderia acidiphila</name>
    <dbReference type="NCBI Taxonomy" id="2571747"/>
    <lineage>
        <taxon>Bacteria</taxon>
        <taxon>Pseudomonadati</taxon>
        <taxon>Pseudomonadota</taxon>
        <taxon>Betaproteobacteria</taxon>
        <taxon>Burkholderiales</taxon>
        <taxon>Burkholderiaceae</taxon>
        <taxon>Paraburkholderia</taxon>
    </lineage>
</organism>
<evidence type="ECO:0000313" key="9">
    <source>
        <dbReference type="Proteomes" id="UP000434209"/>
    </source>
</evidence>
<name>A0A7Z2JCU5_9BURK</name>
<dbReference type="NCBIfam" id="TIGR01730">
    <property type="entry name" value="RND_mfp"/>
    <property type="match status" value="1"/>
</dbReference>
<dbReference type="Gene3D" id="1.10.287.470">
    <property type="entry name" value="Helix hairpin bin"/>
    <property type="match status" value="1"/>
</dbReference>
<feature type="domain" description="Multidrug resistance protein MdtA-like alpha-helical hairpin" evidence="4">
    <location>
        <begin position="118"/>
        <end position="188"/>
    </location>
</feature>
<dbReference type="Gene3D" id="2.40.420.20">
    <property type="match status" value="1"/>
</dbReference>
<dbReference type="FunFam" id="2.40.420.20:FF:000001">
    <property type="entry name" value="Efflux RND transporter periplasmic adaptor subunit"/>
    <property type="match status" value="1"/>
</dbReference>
<proteinExistence type="inferred from homology"/>
<evidence type="ECO:0000256" key="2">
    <source>
        <dbReference type="ARBA" id="ARBA00009477"/>
    </source>
</evidence>
<dbReference type="Pfam" id="PF25967">
    <property type="entry name" value="RND-MFP_C"/>
    <property type="match status" value="1"/>
</dbReference>
<dbReference type="Proteomes" id="UP000434209">
    <property type="component" value="Chromosome 3"/>
</dbReference>
<dbReference type="RefSeq" id="WP_158762439.1">
    <property type="nucleotide sequence ID" value="NZ_CP046911.1"/>
</dbReference>
<dbReference type="Pfam" id="PF25917">
    <property type="entry name" value="BSH_RND"/>
    <property type="match status" value="1"/>
</dbReference>
<dbReference type="InterPro" id="IPR006143">
    <property type="entry name" value="RND_pump_MFP"/>
</dbReference>
<evidence type="ECO:0000259" key="5">
    <source>
        <dbReference type="Pfam" id="PF25917"/>
    </source>
</evidence>
<dbReference type="Gene3D" id="2.40.50.100">
    <property type="match status" value="1"/>
</dbReference>
<dbReference type="Gene3D" id="2.40.30.170">
    <property type="match status" value="1"/>
</dbReference>
<dbReference type="OrthoDB" id="9783047at2"/>
<dbReference type="GO" id="GO:0046677">
    <property type="term" value="P:response to antibiotic"/>
    <property type="evidence" value="ECO:0007669"/>
    <property type="project" value="TreeGrafter"/>
</dbReference>
<dbReference type="InterPro" id="IPR058625">
    <property type="entry name" value="MdtA-like_BSH"/>
</dbReference>
<dbReference type="SUPFAM" id="SSF111369">
    <property type="entry name" value="HlyD-like secretion proteins"/>
    <property type="match status" value="1"/>
</dbReference>
<dbReference type="PANTHER" id="PTHR30158">
    <property type="entry name" value="ACRA/E-RELATED COMPONENT OF DRUG EFFLUX TRANSPORTER"/>
    <property type="match status" value="1"/>
</dbReference>
<evidence type="ECO:0000259" key="6">
    <source>
        <dbReference type="Pfam" id="PF25944"/>
    </source>
</evidence>
<feature type="domain" description="Multidrug resistance protein MdtA-like barrel-sandwich hybrid" evidence="5">
    <location>
        <begin position="80"/>
        <end position="221"/>
    </location>
</feature>